<evidence type="ECO:0000256" key="6">
    <source>
        <dbReference type="ARBA" id="ARBA00022448"/>
    </source>
</evidence>
<feature type="transmembrane region" description="Helical" evidence="18">
    <location>
        <begin position="272"/>
        <end position="293"/>
    </location>
</feature>
<feature type="transmembrane region" description="Helical" evidence="18">
    <location>
        <begin position="201"/>
        <end position="221"/>
    </location>
</feature>
<evidence type="ECO:0000256" key="4">
    <source>
        <dbReference type="ARBA" id="ARBA00012944"/>
    </source>
</evidence>
<dbReference type="PRINTS" id="PR01436">
    <property type="entry name" value="NADHDHGNASE2"/>
</dbReference>
<evidence type="ECO:0000256" key="13">
    <source>
        <dbReference type="ARBA" id="ARBA00023027"/>
    </source>
</evidence>
<dbReference type="InterPro" id="IPR050175">
    <property type="entry name" value="Complex_I_Subunit_2"/>
</dbReference>
<dbReference type="PANTHER" id="PTHR46552:SF1">
    <property type="entry name" value="NADH-UBIQUINONE OXIDOREDUCTASE CHAIN 2"/>
    <property type="match status" value="1"/>
</dbReference>
<feature type="transmembrane region" description="Helical" evidence="18">
    <location>
        <begin position="94"/>
        <end position="116"/>
    </location>
</feature>
<evidence type="ECO:0000256" key="5">
    <source>
        <dbReference type="ARBA" id="ARBA00021008"/>
    </source>
</evidence>
<gene>
    <name evidence="20" type="primary">ND2</name>
</gene>
<keyword evidence="6" id="KW-0813">Transport</keyword>
<evidence type="ECO:0000256" key="2">
    <source>
        <dbReference type="ARBA" id="ARBA00004448"/>
    </source>
</evidence>
<dbReference type="PANTHER" id="PTHR46552">
    <property type="entry name" value="NADH-UBIQUINONE OXIDOREDUCTASE CHAIN 2"/>
    <property type="match status" value="1"/>
</dbReference>
<keyword evidence="10 18" id="KW-1278">Translocase</keyword>
<feature type="domain" description="NADH:quinone oxidoreductase/Mrp antiporter transmembrane" evidence="19">
    <location>
        <begin position="24"/>
        <end position="288"/>
    </location>
</feature>
<comment type="catalytic activity">
    <reaction evidence="17 18">
        <text>a ubiquinone + NADH + 5 H(+)(in) = a ubiquinol + NAD(+) + 4 H(+)(out)</text>
        <dbReference type="Rhea" id="RHEA:29091"/>
        <dbReference type="Rhea" id="RHEA-COMP:9565"/>
        <dbReference type="Rhea" id="RHEA-COMP:9566"/>
        <dbReference type="ChEBI" id="CHEBI:15378"/>
        <dbReference type="ChEBI" id="CHEBI:16389"/>
        <dbReference type="ChEBI" id="CHEBI:17976"/>
        <dbReference type="ChEBI" id="CHEBI:57540"/>
        <dbReference type="ChEBI" id="CHEBI:57945"/>
        <dbReference type="EC" id="7.1.1.2"/>
    </reaction>
</comment>
<comment type="subcellular location">
    <subcellularLocation>
        <location evidence="2 18">Mitochondrion inner membrane</location>
        <topology evidence="2 18">Multi-pass membrane protein</topology>
    </subcellularLocation>
</comment>
<evidence type="ECO:0000313" key="20">
    <source>
        <dbReference type="EMBL" id="QBP33883.1"/>
    </source>
</evidence>
<keyword evidence="11 18" id="KW-0249">Electron transport</keyword>
<proteinExistence type="inferred from homology"/>
<reference evidence="20" key="1">
    <citation type="journal article" date="2019" name="Mol. Phylogenet. Evol.">
        <title>The phylogeny and evolutionary timescale of stoneflies (Insecta: Plecoptera) inferred from mitochondrial genomes.</title>
        <authorList>
            <person name="Ding S."/>
            <person name="Li W."/>
            <person name="Wang Y."/>
            <person name="Cameron S.L."/>
            <person name="Muranyi D."/>
            <person name="Yang D."/>
        </authorList>
    </citation>
    <scope>NUCLEOTIDE SEQUENCE</scope>
</reference>
<evidence type="ECO:0000256" key="7">
    <source>
        <dbReference type="ARBA" id="ARBA00022660"/>
    </source>
</evidence>
<evidence type="ECO:0000256" key="14">
    <source>
        <dbReference type="ARBA" id="ARBA00023075"/>
    </source>
</evidence>
<keyword evidence="8 18" id="KW-0812">Transmembrane</keyword>
<feature type="transmembrane region" description="Helical" evidence="18">
    <location>
        <begin position="323"/>
        <end position="342"/>
    </location>
</feature>
<feature type="transmembrane region" description="Helical" evidence="18">
    <location>
        <begin position="147"/>
        <end position="170"/>
    </location>
</feature>
<evidence type="ECO:0000256" key="3">
    <source>
        <dbReference type="ARBA" id="ARBA00007012"/>
    </source>
</evidence>
<evidence type="ECO:0000256" key="16">
    <source>
        <dbReference type="ARBA" id="ARBA00023136"/>
    </source>
</evidence>
<dbReference type="AlphaFoldDB" id="A0A482JMF6"/>
<comment type="function">
    <text evidence="1">Core subunit of the mitochondrial membrane respiratory chain NADH dehydrogenase (Complex I) that is believed to belong to the minimal assembly required for catalysis. Complex I functions in the transfer of electrons from NADH to the respiratory chain. The immediate electron acceptor for the enzyme is believed to be ubiquinone.</text>
</comment>
<evidence type="ECO:0000256" key="17">
    <source>
        <dbReference type="ARBA" id="ARBA00049551"/>
    </source>
</evidence>
<evidence type="ECO:0000256" key="8">
    <source>
        <dbReference type="ARBA" id="ARBA00022692"/>
    </source>
</evidence>
<keyword evidence="15 18" id="KW-0496">Mitochondrion</keyword>
<accession>A0A482JMF6</accession>
<organism evidence="20">
    <name type="scientific">Klapopteryx armillata</name>
    <dbReference type="NCBI Taxonomy" id="466723"/>
    <lineage>
        <taxon>Eukaryota</taxon>
        <taxon>Metazoa</taxon>
        <taxon>Ecdysozoa</taxon>
        <taxon>Arthropoda</taxon>
        <taxon>Hexapoda</taxon>
        <taxon>Insecta</taxon>
        <taxon>Pterygota</taxon>
        <taxon>Neoptera</taxon>
        <taxon>Polyneoptera</taxon>
        <taxon>Plecoptera</taxon>
        <taxon>Gripopterygoidea</taxon>
        <taxon>Austroperlidae</taxon>
        <taxon>Klapopteryx</taxon>
    </lineage>
</organism>
<name>A0A482JMF6_9NEOP</name>
<keyword evidence="9 18" id="KW-0999">Mitochondrion inner membrane</keyword>
<dbReference type="GO" id="GO:0006120">
    <property type="term" value="P:mitochondrial electron transport, NADH to ubiquinone"/>
    <property type="evidence" value="ECO:0007669"/>
    <property type="project" value="InterPro"/>
</dbReference>
<keyword evidence="13 18" id="KW-0520">NAD</keyword>
<dbReference type="EC" id="7.1.1.2" evidence="4 18"/>
<keyword evidence="14 18" id="KW-0830">Ubiquinone</keyword>
<evidence type="ECO:0000256" key="11">
    <source>
        <dbReference type="ARBA" id="ARBA00022982"/>
    </source>
</evidence>
<evidence type="ECO:0000256" key="12">
    <source>
        <dbReference type="ARBA" id="ARBA00022989"/>
    </source>
</evidence>
<evidence type="ECO:0000256" key="15">
    <source>
        <dbReference type="ARBA" id="ARBA00023128"/>
    </source>
</evidence>
<dbReference type="Pfam" id="PF00361">
    <property type="entry name" value="Proton_antipo_M"/>
    <property type="match status" value="1"/>
</dbReference>
<protein>
    <recommendedName>
        <fullName evidence="5 18">NADH-ubiquinone oxidoreductase chain 2</fullName>
        <ecNumber evidence="4 18">7.1.1.2</ecNumber>
    </recommendedName>
</protein>
<dbReference type="EMBL" id="MK111414">
    <property type="protein sequence ID" value="QBP33883.1"/>
    <property type="molecule type" value="Genomic_DNA"/>
</dbReference>
<evidence type="ECO:0000259" key="19">
    <source>
        <dbReference type="Pfam" id="PF00361"/>
    </source>
</evidence>
<geneLocation type="mitochondrion" evidence="20"/>
<sequence length="343" mass="38468">MFNNSTKLLFTLTLMTGSLIAVSANSWFGAWIGLEINLLSFIPLMTNSRNLLSTEASLKYFLTQALASATLLMAVILSALIFSSPDSLLIKNNFLTTIISSTLMLKMGAAPFHFWFPGVMEGLNWLNGLMLMTWQKIAPLMLLSYNLYMNTFTATIIIISILIGSLGGFNQTSLRKILAYSSINHLGWMIAALLLSEGLWVFYFCIYSFLTSAMVLMFNNFKLFHLNQIFALNYISPVHKFALFITLLSLGGLPPFLGFLPKWLVIQNMVQSGYLVVITSMVILTLITLFYYVRTSFGAFMLTYAESVWNPQQPHHNIHSPTLLLSIASTLGLFICTLVFNIF</sequence>
<feature type="transmembrane region" description="Helical" evidence="18">
    <location>
        <begin position="241"/>
        <end position="260"/>
    </location>
</feature>
<evidence type="ECO:0000256" key="10">
    <source>
        <dbReference type="ARBA" id="ARBA00022967"/>
    </source>
</evidence>
<dbReference type="GO" id="GO:0005743">
    <property type="term" value="C:mitochondrial inner membrane"/>
    <property type="evidence" value="ECO:0007669"/>
    <property type="project" value="UniProtKB-SubCell"/>
</dbReference>
<keyword evidence="7 18" id="KW-0679">Respiratory chain</keyword>
<comment type="function">
    <text evidence="18">Core subunit of the mitochondrial membrane respiratory chain NADH dehydrogenase (Complex I) which catalyzes electron transfer from NADH through the respiratory chain, using ubiquinone as an electron acceptor. Essential for the catalytic activity and assembly of complex I.</text>
</comment>
<keyword evidence="12 18" id="KW-1133">Transmembrane helix</keyword>
<dbReference type="GO" id="GO:0008137">
    <property type="term" value="F:NADH dehydrogenase (ubiquinone) activity"/>
    <property type="evidence" value="ECO:0007669"/>
    <property type="project" value="UniProtKB-EC"/>
</dbReference>
<evidence type="ECO:0000256" key="1">
    <source>
        <dbReference type="ARBA" id="ARBA00003257"/>
    </source>
</evidence>
<feature type="transmembrane region" description="Helical" evidence="18">
    <location>
        <begin position="60"/>
        <end position="82"/>
    </location>
</feature>
<keyword evidence="16 18" id="KW-0472">Membrane</keyword>
<comment type="similarity">
    <text evidence="3 18">Belongs to the complex I subunit 2 family.</text>
</comment>
<dbReference type="InterPro" id="IPR003917">
    <property type="entry name" value="NADH_UbQ_OxRdtase_chain2"/>
</dbReference>
<dbReference type="InterPro" id="IPR001750">
    <property type="entry name" value="ND/Mrp_TM"/>
</dbReference>
<evidence type="ECO:0000256" key="9">
    <source>
        <dbReference type="ARBA" id="ARBA00022792"/>
    </source>
</evidence>
<evidence type="ECO:0000256" key="18">
    <source>
        <dbReference type="RuleBase" id="RU003403"/>
    </source>
</evidence>